<comment type="caution">
    <text evidence="2">The sequence shown here is derived from an EMBL/GenBank/DDBJ whole genome shotgun (WGS) entry which is preliminary data.</text>
</comment>
<dbReference type="RefSeq" id="WP_379950571.1">
    <property type="nucleotide sequence ID" value="NZ_JBHMAF010000120.1"/>
</dbReference>
<reference evidence="2 3" key="1">
    <citation type="submission" date="2024-09" db="EMBL/GenBank/DDBJ databases">
        <authorList>
            <person name="Sun Q."/>
            <person name="Mori K."/>
        </authorList>
    </citation>
    <scope>NUCLEOTIDE SEQUENCE [LARGE SCALE GENOMIC DNA]</scope>
    <source>
        <strain evidence="2 3">JCM 11201</strain>
    </source>
</reference>
<evidence type="ECO:0000256" key="1">
    <source>
        <dbReference type="SAM" id="Coils"/>
    </source>
</evidence>
<dbReference type="Proteomes" id="UP001589609">
    <property type="component" value="Unassembled WGS sequence"/>
</dbReference>
<sequence length="416" mass="48403">MLTQISNRHLVIYVNELIIPKVNQLREYQDPKGPITTNARHAEELLLSLVHDVKKIYKLVNLESVGEAFEKDIHAWIQRGLSTKPHFDHSLSAYRPPLNNERTFFIAPMQTPNGPTDKGYYFEAFLAVRDEPKFMEKIEEELPHPKNGCQSLKILSGTKGFMEGKCIVFFPENVSVSEAVTSQKFAIFFFNKFYKIYFKDTLKRASTFFKNYPFQSKAMTESQVYEARVLWGYLHDYFHHGGVKPFDQHIQAKMNFFAGILEEVKVDCQSVLLLHKNKYPFADQIIEFVLFERLLRYPSQIDATKNFDSGTGFFLLSWLFKNGTSIQKNNDFLSLDIKACLKDLEKLVHEIETLEQLNDDEYKAAAENYARTYLLDSENQDRFKIPDAYFIYDENLKLNINDLTFYELGNSQSLGV</sequence>
<keyword evidence="1" id="KW-0175">Coiled coil</keyword>
<gene>
    <name evidence="2" type="ORF">ACFFMS_17950</name>
</gene>
<name>A0ABV5WI01_9BACI</name>
<proteinExistence type="predicted"/>
<protein>
    <submittedName>
        <fullName evidence="2">DUF6421 family protein</fullName>
    </submittedName>
</protein>
<keyword evidence="3" id="KW-1185">Reference proteome</keyword>
<dbReference type="EMBL" id="JBHMAF010000120">
    <property type="protein sequence ID" value="MFB9760248.1"/>
    <property type="molecule type" value="Genomic_DNA"/>
</dbReference>
<dbReference type="Pfam" id="PF19985">
    <property type="entry name" value="DUF6421"/>
    <property type="match status" value="1"/>
</dbReference>
<accession>A0ABV5WI01</accession>
<evidence type="ECO:0000313" key="3">
    <source>
        <dbReference type="Proteomes" id="UP001589609"/>
    </source>
</evidence>
<organism evidence="2 3">
    <name type="scientific">Ectobacillus funiculus</name>
    <dbReference type="NCBI Taxonomy" id="137993"/>
    <lineage>
        <taxon>Bacteria</taxon>
        <taxon>Bacillati</taxon>
        <taxon>Bacillota</taxon>
        <taxon>Bacilli</taxon>
        <taxon>Bacillales</taxon>
        <taxon>Bacillaceae</taxon>
        <taxon>Ectobacillus</taxon>
    </lineage>
</organism>
<evidence type="ECO:0000313" key="2">
    <source>
        <dbReference type="EMBL" id="MFB9760248.1"/>
    </source>
</evidence>
<feature type="coiled-coil region" evidence="1">
    <location>
        <begin position="337"/>
        <end position="364"/>
    </location>
</feature>
<dbReference type="InterPro" id="IPR046306">
    <property type="entry name" value="DUF6421"/>
</dbReference>